<dbReference type="RefSeq" id="WP_212957972.1">
    <property type="nucleotide sequence ID" value="NZ_BORQ01000004.1"/>
</dbReference>
<feature type="chain" id="PRO_5039329546" evidence="1">
    <location>
        <begin position="28"/>
        <end position="365"/>
    </location>
</feature>
<dbReference type="AlphaFoldDB" id="A0A919XKQ7"/>
<evidence type="ECO:0000313" key="2">
    <source>
        <dbReference type="EMBL" id="GIO32255.1"/>
    </source>
</evidence>
<feature type="signal peptide" evidence="1">
    <location>
        <begin position="1"/>
        <end position="27"/>
    </location>
</feature>
<sequence length="365" mass="40068">MIKTNMVKLAAMLVLSACIVASPKLSAAAPSKFTPELMQPNVSVLKIGAGKSLIKNENEVQLLDVNQETLSKPLDLNQKVLDVHVLAKPTKVVILTEGAPGRIEKHVFNENGVRLSKSEYKIKAPERGKVKWMAPANGVNERFMVQESNQFSLYTSSGSLVAKYNAQPNNSIYEYVNVVDWDVSAYPYLAVKYMGQRTMADDYFISIVNLYSKTSTEVPGLEINRQLRIDPQGRLNVWNSYNYENITPANAAQPDPTQKQTFHSLYNISSGKALAHHQSLFQQVPGQASGGWDTQLAGDTVFVQDLGTGLWSLYPTDGPVAIAAQQTGLGKGAKFIGYEPEAKTAFFLVKTDGSAAPELKRIPIE</sequence>
<reference evidence="2" key="1">
    <citation type="submission" date="2021-03" db="EMBL/GenBank/DDBJ databases">
        <title>Antimicrobial resistance genes in bacteria isolated from Japanese honey, and their potential for conferring macrolide and lincosamide resistance in the American foulbrood pathogen Paenibacillus larvae.</title>
        <authorList>
            <person name="Okamoto M."/>
            <person name="Kumagai M."/>
            <person name="Kanamori H."/>
            <person name="Takamatsu D."/>
        </authorList>
    </citation>
    <scope>NUCLEOTIDE SEQUENCE</scope>
    <source>
        <strain evidence="2">J2TS6</strain>
    </source>
</reference>
<proteinExistence type="predicted"/>
<evidence type="ECO:0000256" key="1">
    <source>
        <dbReference type="SAM" id="SignalP"/>
    </source>
</evidence>
<organism evidence="2 3">
    <name type="scientific">Paenibacillus albilobatus</name>
    <dbReference type="NCBI Taxonomy" id="2716884"/>
    <lineage>
        <taxon>Bacteria</taxon>
        <taxon>Bacillati</taxon>
        <taxon>Bacillota</taxon>
        <taxon>Bacilli</taxon>
        <taxon>Bacillales</taxon>
        <taxon>Paenibacillaceae</taxon>
        <taxon>Paenibacillus</taxon>
    </lineage>
</organism>
<keyword evidence="3" id="KW-1185">Reference proteome</keyword>
<dbReference type="Proteomes" id="UP000679779">
    <property type="component" value="Unassembled WGS sequence"/>
</dbReference>
<evidence type="ECO:0000313" key="3">
    <source>
        <dbReference type="Proteomes" id="UP000679779"/>
    </source>
</evidence>
<accession>A0A919XKQ7</accession>
<comment type="caution">
    <text evidence="2">The sequence shown here is derived from an EMBL/GenBank/DDBJ whole genome shotgun (WGS) entry which is preliminary data.</text>
</comment>
<keyword evidence="1" id="KW-0732">Signal</keyword>
<protein>
    <submittedName>
        <fullName evidence="2">Uncharacterized protein</fullName>
    </submittedName>
</protein>
<name>A0A919XKQ7_9BACL</name>
<gene>
    <name evidence="2" type="ORF">J2TS6_33960</name>
</gene>
<dbReference type="EMBL" id="BORQ01000004">
    <property type="protein sequence ID" value="GIO32255.1"/>
    <property type="molecule type" value="Genomic_DNA"/>
</dbReference>